<keyword evidence="4" id="KW-1185">Reference proteome</keyword>
<accession>A0A8H7DFT3</accession>
<organism evidence="3 4">
    <name type="scientific">Mycena venus</name>
    <dbReference type="NCBI Taxonomy" id="2733690"/>
    <lineage>
        <taxon>Eukaryota</taxon>
        <taxon>Fungi</taxon>
        <taxon>Dikarya</taxon>
        <taxon>Basidiomycota</taxon>
        <taxon>Agaricomycotina</taxon>
        <taxon>Agaricomycetes</taxon>
        <taxon>Agaricomycetidae</taxon>
        <taxon>Agaricales</taxon>
        <taxon>Marasmiineae</taxon>
        <taxon>Mycenaceae</taxon>
        <taxon>Mycena</taxon>
    </lineage>
</organism>
<keyword evidence="2" id="KW-0732">Signal</keyword>
<dbReference type="Proteomes" id="UP000620124">
    <property type="component" value="Unassembled WGS sequence"/>
</dbReference>
<sequence>MRRVRACLLVLSPIPPFFSITCLSSCTVHATQYSLAPGQLVHRKPPADGAKSQKSCVSELQKNLARLLTRHSKQDVMSIGQPHGWLLHISTCLSPSWLFVQRRALCVRFSKRFQRGNYRPKTRLCQVIPIVVDTGRRWRRFNGFLRVLLSFGRVAASCSRLVCRSGDTFILYFLCFSILYRSAESSCVNDALTTSTPPPRTAPVVRRSVRILGDFCACRGGVNGGRSSATGREARFDEDGRDGTPGRPTRAPPHALCTTASPPCTSRPVLGAVLDSEELVHPL</sequence>
<evidence type="ECO:0000313" key="4">
    <source>
        <dbReference type="Proteomes" id="UP000620124"/>
    </source>
</evidence>
<feature type="region of interest" description="Disordered" evidence="1">
    <location>
        <begin position="225"/>
        <end position="258"/>
    </location>
</feature>
<evidence type="ECO:0008006" key="5">
    <source>
        <dbReference type="Google" id="ProtNLM"/>
    </source>
</evidence>
<dbReference type="AlphaFoldDB" id="A0A8H7DFT3"/>
<evidence type="ECO:0000256" key="1">
    <source>
        <dbReference type="SAM" id="MobiDB-lite"/>
    </source>
</evidence>
<reference evidence="3" key="1">
    <citation type="submission" date="2020-05" db="EMBL/GenBank/DDBJ databases">
        <title>Mycena genomes resolve the evolution of fungal bioluminescence.</title>
        <authorList>
            <person name="Tsai I.J."/>
        </authorList>
    </citation>
    <scope>NUCLEOTIDE SEQUENCE</scope>
    <source>
        <strain evidence="3">CCC161011</strain>
    </source>
</reference>
<proteinExistence type="predicted"/>
<feature type="signal peptide" evidence="2">
    <location>
        <begin position="1"/>
        <end position="19"/>
    </location>
</feature>
<comment type="caution">
    <text evidence="3">The sequence shown here is derived from an EMBL/GenBank/DDBJ whole genome shotgun (WGS) entry which is preliminary data.</text>
</comment>
<feature type="compositionally biased region" description="Basic and acidic residues" evidence="1">
    <location>
        <begin position="232"/>
        <end position="244"/>
    </location>
</feature>
<name>A0A8H7DFT3_9AGAR</name>
<evidence type="ECO:0000313" key="3">
    <source>
        <dbReference type="EMBL" id="KAF7371517.1"/>
    </source>
</evidence>
<dbReference type="EMBL" id="JACAZI010000001">
    <property type="protein sequence ID" value="KAF7371517.1"/>
    <property type="molecule type" value="Genomic_DNA"/>
</dbReference>
<gene>
    <name evidence="3" type="ORF">MVEN_00006500</name>
</gene>
<protein>
    <recommendedName>
        <fullName evidence="5">Secreted protein</fullName>
    </recommendedName>
</protein>
<feature type="chain" id="PRO_5034316992" description="Secreted protein" evidence="2">
    <location>
        <begin position="20"/>
        <end position="283"/>
    </location>
</feature>
<evidence type="ECO:0000256" key="2">
    <source>
        <dbReference type="SAM" id="SignalP"/>
    </source>
</evidence>